<evidence type="ECO:0000256" key="1">
    <source>
        <dbReference type="SAM" id="MobiDB-lite"/>
    </source>
</evidence>
<feature type="transmembrane region" description="Helical" evidence="2">
    <location>
        <begin position="281"/>
        <end position="303"/>
    </location>
</feature>
<feature type="transmembrane region" description="Helical" evidence="2">
    <location>
        <begin position="120"/>
        <end position="144"/>
    </location>
</feature>
<accession>C7M9W4</accession>
<feature type="region of interest" description="Disordered" evidence="1">
    <location>
        <begin position="36"/>
        <end position="55"/>
    </location>
</feature>
<feature type="transmembrane region" description="Helical" evidence="2">
    <location>
        <begin position="173"/>
        <end position="199"/>
    </location>
</feature>
<dbReference type="Pfam" id="PF12811">
    <property type="entry name" value="BaxI_1"/>
    <property type="match status" value="1"/>
</dbReference>
<dbReference type="OrthoDB" id="116480at2"/>
<dbReference type="PANTHER" id="PTHR41282">
    <property type="entry name" value="CONSERVED TRANSMEMBRANE PROTEIN-RELATED"/>
    <property type="match status" value="1"/>
</dbReference>
<dbReference type="HOGENOM" id="CLU_074030_0_0_11"/>
<protein>
    <submittedName>
        <fullName evidence="3">Predicted membrane protein</fullName>
    </submittedName>
</protein>
<dbReference type="EMBL" id="CP001643">
    <property type="protein sequence ID" value="ACU84658.1"/>
    <property type="molecule type" value="Genomic_DNA"/>
</dbReference>
<feature type="transmembrane region" description="Helical" evidence="2">
    <location>
        <begin position="211"/>
        <end position="234"/>
    </location>
</feature>
<sequence>MARHNIVFGRDQAVQGGANYNAPRFGQSAQAAPAQNTQWSSGFAPQGHAPTATGQPGAEQLEAMYARPSATGHDTGRMTFKDALNAITASLGVIVVVGFVVATSPYALSFVAGDAGAQAGLALTGLATLVGVIGGLVAALVNIFKKQPSPVAVLAYAVFEGLFLGGISGTMEFFYAGIALQAVVGTLAVAGTVLVLFRMGILRTSPKLTKIFMVAMIAYMLFSLVNIGAMLLAGQSLREGALGLAIGGLAVVMASYSLVMDFEDVQRASDSGMPRVYAWRLAFGISVTMVWLYVEVLRILMILRGSD</sequence>
<dbReference type="AlphaFoldDB" id="C7M9W4"/>
<evidence type="ECO:0000256" key="2">
    <source>
        <dbReference type="SAM" id="Phobius"/>
    </source>
</evidence>
<dbReference type="STRING" id="446465.Bfae_08040"/>
<reference evidence="3 4" key="1">
    <citation type="journal article" date="2009" name="Stand. Genomic Sci.">
        <title>Complete genome sequence of Brachybacterium faecium type strain (Schefferle 6-10).</title>
        <authorList>
            <person name="Lapidus A."/>
            <person name="Pukall R."/>
            <person name="Labuttii K."/>
            <person name="Copeland A."/>
            <person name="Del Rio T.G."/>
            <person name="Nolan M."/>
            <person name="Chen F."/>
            <person name="Lucas S."/>
            <person name="Tice H."/>
            <person name="Cheng J.F."/>
            <person name="Bruce D."/>
            <person name="Goodwin L."/>
            <person name="Pitluck S."/>
            <person name="Rohde M."/>
            <person name="Goker M."/>
            <person name="Pati A."/>
            <person name="Ivanova N."/>
            <person name="Mavrommatis K."/>
            <person name="Chen A."/>
            <person name="Palaniappan K."/>
            <person name="D'haeseleer P."/>
            <person name="Chain P."/>
            <person name="Bristow J."/>
            <person name="Eisen J.A."/>
            <person name="Markowitz V."/>
            <person name="Hugenholtz P."/>
            <person name="Kyrpides N.C."/>
            <person name="Klenk H.P."/>
        </authorList>
    </citation>
    <scope>NUCLEOTIDE SEQUENCE [LARGE SCALE GENOMIC DNA]</scope>
    <source>
        <strain evidence="4">ATCC 43885 / DSM 4810 / JCM 11609 / LMG 19847 / NBRC 14762 / NCIMB 9860 / 6-10</strain>
    </source>
</reference>
<dbReference type="InterPro" id="IPR010539">
    <property type="entry name" value="BaxI_1-like"/>
</dbReference>
<dbReference type="eggNOG" id="COG4760">
    <property type="taxonomic scope" value="Bacteria"/>
</dbReference>
<name>C7M9W4_BRAFD</name>
<keyword evidence="2" id="KW-1133">Transmembrane helix</keyword>
<dbReference type="Proteomes" id="UP000001919">
    <property type="component" value="Chromosome"/>
</dbReference>
<keyword evidence="4" id="KW-1185">Reference proteome</keyword>
<feature type="transmembrane region" description="Helical" evidence="2">
    <location>
        <begin position="83"/>
        <end position="108"/>
    </location>
</feature>
<dbReference type="PANTHER" id="PTHR41282:SF1">
    <property type="entry name" value="CONSERVED TRANSMEMBRANE PROTEIN-RELATED"/>
    <property type="match status" value="1"/>
</dbReference>
<dbReference type="PATRIC" id="fig|446465.5.peg.795"/>
<gene>
    <name evidence="3" type="ordered locus">Bfae_08040</name>
</gene>
<organism evidence="3 4">
    <name type="scientific">Brachybacterium faecium (strain ATCC 43885 / DSM 4810 / JCM 11609 / LMG 19847 / NBRC 14762 / NCIMB 9860 / 6-10)</name>
    <dbReference type="NCBI Taxonomy" id="446465"/>
    <lineage>
        <taxon>Bacteria</taxon>
        <taxon>Bacillati</taxon>
        <taxon>Actinomycetota</taxon>
        <taxon>Actinomycetes</taxon>
        <taxon>Micrococcales</taxon>
        <taxon>Dermabacteraceae</taxon>
        <taxon>Brachybacterium</taxon>
    </lineage>
</organism>
<feature type="transmembrane region" description="Helical" evidence="2">
    <location>
        <begin position="240"/>
        <end position="260"/>
    </location>
</feature>
<keyword evidence="2" id="KW-0472">Membrane</keyword>
<feature type="transmembrane region" description="Helical" evidence="2">
    <location>
        <begin position="151"/>
        <end position="167"/>
    </location>
</feature>
<evidence type="ECO:0000313" key="4">
    <source>
        <dbReference type="Proteomes" id="UP000001919"/>
    </source>
</evidence>
<evidence type="ECO:0000313" key="3">
    <source>
        <dbReference type="EMBL" id="ACU84658.1"/>
    </source>
</evidence>
<keyword evidence="2" id="KW-0812">Transmembrane</keyword>
<dbReference type="KEGG" id="bfa:Bfae_08040"/>
<proteinExistence type="predicted"/>